<dbReference type="Gene3D" id="3.40.50.720">
    <property type="entry name" value="NAD(P)-binding Rossmann-like Domain"/>
    <property type="match status" value="1"/>
</dbReference>
<protein>
    <submittedName>
        <fullName evidence="1">Uncharacterized protein</fullName>
    </submittedName>
</protein>
<dbReference type="Gene3D" id="3.90.25.10">
    <property type="entry name" value="UDP-galactose 4-epimerase, domain 1"/>
    <property type="match status" value="1"/>
</dbReference>
<dbReference type="STRING" id="1182543.W9XBY6"/>
<gene>
    <name evidence="1" type="ORF">A1O5_02722</name>
</gene>
<dbReference type="OrthoDB" id="419598at2759"/>
<evidence type="ECO:0000313" key="2">
    <source>
        <dbReference type="Proteomes" id="UP000019471"/>
    </source>
</evidence>
<dbReference type="Proteomes" id="UP000019471">
    <property type="component" value="Unassembled WGS sequence"/>
</dbReference>
<dbReference type="InterPro" id="IPR036291">
    <property type="entry name" value="NAD(P)-bd_dom_sf"/>
</dbReference>
<proteinExistence type="predicted"/>
<dbReference type="AlphaFoldDB" id="W9XBY6"/>
<keyword evidence="2" id="KW-1185">Reference proteome</keyword>
<accession>W9XBY6</accession>
<dbReference type="EMBL" id="AMGX01000003">
    <property type="protein sequence ID" value="EXJ74426.1"/>
    <property type="molecule type" value="Genomic_DNA"/>
</dbReference>
<organism evidence="1 2">
    <name type="scientific">Cladophialophora psammophila CBS 110553</name>
    <dbReference type="NCBI Taxonomy" id="1182543"/>
    <lineage>
        <taxon>Eukaryota</taxon>
        <taxon>Fungi</taxon>
        <taxon>Dikarya</taxon>
        <taxon>Ascomycota</taxon>
        <taxon>Pezizomycotina</taxon>
        <taxon>Eurotiomycetes</taxon>
        <taxon>Chaetothyriomycetidae</taxon>
        <taxon>Chaetothyriales</taxon>
        <taxon>Herpotrichiellaceae</taxon>
        <taxon>Cladophialophora</taxon>
    </lineage>
</organism>
<reference evidence="1 2" key="1">
    <citation type="submission" date="2013-03" db="EMBL/GenBank/DDBJ databases">
        <title>The Genome Sequence of Cladophialophora psammophila CBS 110553.</title>
        <authorList>
            <consortium name="The Broad Institute Genomics Platform"/>
            <person name="Cuomo C."/>
            <person name="de Hoog S."/>
            <person name="Gorbushina A."/>
            <person name="Walker B."/>
            <person name="Young S.K."/>
            <person name="Zeng Q."/>
            <person name="Gargeya S."/>
            <person name="Fitzgerald M."/>
            <person name="Haas B."/>
            <person name="Abouelleil A."/>
            <person name="Allen A.W."/>
            <person name="Alvarado L."/>
            <person name="Arachchi H.M."/>
            <person name="Berlin A.M."/>
            <person name="Chapman S.B."/>
            <person name="Gainer-Dewar J."/>
            <person name="Goldberg J."/>
            <person name="Griggs A."/>
            <person name="Gujja S."/>
            <person name="Hansen M."/>
            <person name="Howarth C."/>
            <person name="Imamovic A."/>
            <person name="Ireland A."/>
            <person name="Larimer J."/>
            <person name="McCowan C."/>
            <person name="Murphy C."/>
            <person name="Pearson M."/>
            <person name="Poon T.W."/>
            <person name="Priest M."/>
            <person name="Roberts A."/>
            <person name="Saif S."/>
            <person name="Shea T."/>
            <person name="Sisk P."/>
            <person name="Sykes S."/>
            <person name="Wortman J."/>
            <person name="Nusbaum C."/>
            <person name="Birren B."/>
        </authorList>
    </citation>
    <scope>NUCLEOTIDE SEQUENCE [LARGE SCALE GENOMIC DNA]</scope>
    <source>
        <strain evidence="1 2">CBS 110553</strain>
    </source>
</reference>
<name>W9XBY6_9EURO</name>
<dbReference type="SUPFAM" id="SSF51735">
    <property type="entry name" value="NAD(P)-binding Rossmann-fold domains"/>
    <property type="match status" value="1"/>
</dbReference>
<evidence type="ECO:0000313" key="1">
    <source>
        <dbReference type="EMBL" id="EXJ74426.1"/>
    </source>
</evidence>
<dbReference type="RefSeq" id="XP_007741526.1">
    <property type="nucleotide sequence ID" value="XM_007743336.1"/>
</dbReference>
<sequence>MDNFMGQLLSQKDSLRGSTTGTFIAPFNQGVRTSFSAVHDHAEVAVKVVRERERHFFATYQLVSALPITIAECVASIGGVLGKRFEIKRVPFEQAADMFVKITYGVDQGDEMN</sequence>
<dbReference type="HOGENOM" id="CLU_2133263_0_0_1"/>
<dbReference type="GeneID" id="19187453"/>
<comment type="caution">
    <text evidence="1">The sequence shown here is derived from an EMBL/GenBank/DDBJ whole genome shotgun (WGS) entry which is preliminary data.</text>
</comment>